<keyword evidence="3" id="KW-1185">Reference proteome</keyword>
<evidence type="ECO:0000313" key="2">
    <source>
        <dbReference type="EMBL" id="UOQ64779.1"/>
    </source>
</evidence>
<dbReference type="RefSeq" id="WP_245118759.1">
    <property type="nucleotide sequence ID" value="NZ_CP095061.1"/>
</dbReference>
<evidence type="ECO:0000313" key="3">
    <source>
        <dbReference type="Proteomes" id="UP000830401"/>
    </source>
</evidence>
<organism evidence="2 3">
    <name type="scientific">Hymenobacter volaticus</name>
    <dbReference type="NCBI Taxonomy" id="2932254"/>
    <lineage>
        <taxon>Bacteria</taxon>
        <taxon>Pseudomonadati</taxon>
        <taxon>Bacteroidota</taxon>
        <taxon>Cytophagia</taxon>
        <taxon>Cytophagales</taxon>
        <taxon>Hymenobacteraceae</taxon>
        <taxon>Hymenobacter</taxon>
    </lineage>
</organism>
<gene>
    <name evidence="2" type="ORF">MUN86_14520</name>
</gene>
<feature type="region of interest" description="Disordered" evidence="1">
    <location>
        <begin position="50"/>
        <end position="76"/>
    </location>
</feature>
<dbReference type="Proteomes" id="UP000830401">
    <property type="component" value="Chromosome"/>
</dbReference>
<reference evidence="2" key="1">
    <citation type="submission" date="2022-04" db="EMBL/GenBank/DDBJ databases">
        <title>Hymenobacter sp. isolated from the air.</title>
        <authorList>
            <person name="Won M."/>
            <person name="Lee C.-M."/>
            <person name="Woen H.-Y."/>
            <person name="Kwon S.-W."/>
        </authorList>
    </citation>
    <scope>NUCLEOTIDE SEQUENCE</scope>
    <source>
        <strain evidence="2">5420S-77</strain>
    </source>
</reference>
<accession>A0ABY4G2H9</accession>
<proteinExistence type="predicted"/>
<protein>
    <submittedName>
        <fullName evidence="2">Uncharacterized protein</fullName>
    </submittedName>
</protein>
<evidence type="ECO:0000256" key="1">
    <source>
        <dbReference type="SAM" id="MobiDB-lite"/>
    </source>
</evidence>
<dbReference type="EMBL" id="CP095061">
    <property type="protein sequence ID" value="UOQ64779.1"/>
    <property type="molecule type" value="Genomic_DNA"/>
</dbReference>
<sequence>MKYFLTDAWWNRELRPWESVLPNPATRHVNYTEAMLPEHWKKRLAKEELTDQRRQSVQHSHAKNYSIKGFNSTVQR</sequence>
<name>A0ABY4G2H9_9BACT</name>